<organism evidence="3 4">
    <name type="scientific">Triparma verrucosa</name>
    <dbReference type="NCBI Taxonomy" id="1606542"/>
    <lineage>
        <taxon>Eukaryota</taxon>
        <taxon>Sar</taxon>
        <taxon>Stramenopiles</taxon>
        <taxon>Ochrophyta</taxon>
        <taxon>Bolidophyceae</taxon>
        <taxon>Parmales</taxon>
        <taxon>Triparmaceae</taxon>
        <taxon>Triparma</taxon>
    </lineage>
</organism>
<dbReference type="InterPro" id="IPR045122">
    <property type="entry name" value="Csc1-like"/>
</dbReference>
<feature type="transmembrane region" description="Helical" evidence="2">
    <location>
        <begin position="742"/>
        <end position="763"/>
    </location>
</feature>
<feature type="transmembrane region" description="Helical" evidence="2">
    <location>
        <begin position="491"/>
        <end position="516"/>
    </location>
</feature>
<evidence type="ECO:0000313" key="4">
    <source>
        <dbReference type="Proteomes" id="UP001165160"/>
    </source>
</evidence>
<dbReference type="PANTHER" id="PTHR13018">
    <property type="entry name" value="PROBABLE MEMBRANE PROTEIN DUF221-RELATED"/>
    <property type="match status" value="1"/>
</dbReference>
<gene>
    <name evidence="3" type="ORF">TrVE_jg12833</name>
</gene>
<feature type="transmembrane region" description="Helical" evidence="2">
    <location>
        <begin position="422"/>
        <end position="441"/>
    </location>
</feature>
<feature type="compositionally biased region" description="Basic and acidic residues" evidence="1">
    <location>
        <begin position="950"/>
        <end position="968"/>
    </location>
</feature>
<feature type="compositionally biased region" description="Basic and acidic residues" evidence="1">
    <location>
        <begin position="1031"/>
        <end position="1047"/>
    </location>
</feature>
<keyword evidence="2" id="KW-0812">Transmembrane</keyword>
<feature type="transmembrane region" description="Helical" evidence="2">
    <location>
        <begin position="580"/>
        <end position="605"/>
    </location>
</feature>
<sequence length="1072" mass="118909">MFENEDIEEALLPSAAPQKPSVAVAEEFAQQKVARVFDGDGLIPLTTQVGSHLRKRDQAVITRMGQKSDPPPYMRNSSNPALSRLGSGLSEAVEEAQAKRSGHEFSRRFGVGVSLYMKMLRFLSITYVLMGVLQLPLLVSYIIGDSNVDAADETSGGFEIMSLANVPQLNATLSWGRLNQKQVFVAMTWFDCASICVFMAACIFLLQKQNQFDKDIDMIETTPADYTILVEGLPGDVDDPNEVKKYFETLLANEMGSRSVEAQNHVVAEVVVHRQCKSVLERSEEISLLQELIVAEEELVGETVSHPHFPKLKKLREQMIQLVADQNLDLVAPKHSVCAFVTFENDEGKDFACKFFKGVDKLEGTKCGCASLCARGHDASILEEVKFRGQHKLKVKRASEPEDVLYENLECTKEEVVIGRSFSMFLTFIVLILAMTVNFAIKFEVKELKPDTSGCDANIDWTREMAELSEQNKECYCGLEGFSDLGYCTQIIAGTIFSYTASLLTAIVNILLASVIRKTGKWQMWKSRSSEASGSMVATFFTQFCNSAVILVLVNIDWKYYLGFDWIPNDEDVDGFSKDWYLVVGTPVFITLLANSIVPHAILYAQKLMTKFKLWKKARTAKTQLELNRISAKGRKPFNLGERFAFILVTVYITNAFSVAFPVMPWVAALTLHMMYRINKYNLLRYYVNTDQTKCFDSQMAFVTACLLPGSAVLHCFCSIVLLSDPWLEPYSIDLGGATGLIARATLPNTFPLTVLMLVFFFISACINSKKFYEALAPECLKLGADEEDDEDNPTWTETKAVFEGKDGEILSYKIGDNPHYSSVLLGEFKHSPGKSMGNWHGAKLRLKTLRTLQIVLGEKVGEEEEDLSLGLGLEGGLEEVILGEGGDGGSLAEEFHDTRSVHRPSAPSFDIIDNLESPPSPNTVLKNDEDEDEDEVEVKVEVEVEVEDEGNRFGRGEGEGEGEERNSEQNMMTPEGGSLTEPGVEGQLLDTSNVSNVSSVAGLRESSMQADHHEIASIFLGEAASLLKDHHTRLSQEEGQKEKEEDVTATVPTIVEEDSSNNSNSSSNNSK</sequence>
<dbReference type="GO" id="GO:0005227">
    <property type="term" value="F:calcium-activated cation channel activity"/>
    <property type="evidence" value="ECO:0007669"/>
    <property type="project" value="InterPro"/>
</dbReference>
<feature type="region of interest" description="Disordered" evidence="1">
    <location>
        <begin position="900"/>
        <end position="988"/>
    </location>
</feature>
<name>A0A9W7FMG8_9STRA</name>
<evidence type="ECO:0000256" key="1">
    <source>
        <dbReference type="SAM" id="MobiDB-lite"/>
    </source>
</evidence>
<feature type="transmembrane region" description="Helical" evidence="2">
    <location>
        <begin position="183"/>
        <end position="206"/>
    </location>
</feature>
<reference evidence="4" key="1">
    <citation type="journal article" date="2023" name="Commun. Biol.">
        <title>Genome analysis of Parmales, the sister group of diatoms, reveals the evolutionary specialization of diatoms from phago-mixotrophs to photoautotrophs.</title>
        <authorList>
            <person name="Ban H."/>
            <person name="Sato S."/>
            <person name="Yoshikawa S."/>
            <person name="Yamada K."/>
            <person name="Nakamura Y."/>
            <person name="Ichinomiya M."/>
            <person name="Sato N."/>
            <person name="Blanc-Mathieu R."/>
            <person name="Endo H."/>
            <person name="Kuwata A."/>
            <person name="Ogata H."/>
        </authorList>
    </citation>
    <scope>NUCLEOTIDE SEQUENCE [LARGE SCALE GENOMIC DNA]</scope>
    <source>
        <strain evidence="4">NIES 3699</strain>
    </source>
</reference>
<feature type="transmembrane region" description="Helical" evidence="2">
    <location>
        <begin position="122"/>
        <end position="143"/>
    </location>
</feature>
<feature type="region of interest" description="Disordered" evidence="1">
    <location>
        <begin position="1031"/>
        <end position="1072"/>
    </location>
</feature>
<evidence type="ECO:0000256" key="2">
    <source>
        <dbReference type="SAM" id="Phobius"/>
    </source>
</evidence>
<evidence type="ECO:0008006" key="5">
    <source>
        <dbReference type="Google" id="ProtNLM"/>
    </source>
</evidence>
<proteinExistence type="predicted"/>
<dbReference type="GO" id="GO:0005886">
    <property type="term" value="C:plasma membrane"/>
    <property type="evidence" value="ECO:0007669"/>
    <property type="project" value="TreeGrafter"/>
</dbReference>
<accession>A0A9W7FMG8</accession>
<protein>
    <recommendedName>
        <fullName evidence="5">CSC1/OSCA1-like cytosolic domain-containing protein</fullName>
    </recommendedName>
</protein>
<comment type="caution">
    <text evidence="3">The sequence shown here is derived from an EMBL/GenBank/DDBJ whole genome shotgun (WGS) entry which is preliminary data.</text>
</comment>
<keyword evidence="2" id="KW-0472">Membrane</keyword>
<keyword evidence="4" id="KW-1185">Reference proteome</keyword>
<dbReference type="EMBL" id="BRXX01000507">
    <property type="protein sequence ID" value="GMI14848.1"/>
    <property type="molecule type" value="Genomic_DNA"/>
</dbReference>
<dbReference type="AlphaFoldDB" id="A0A9W7FMG8"/>
<dbReference type="PANTHER" id="PTHR13018:SF5">
    <property type="entry name" value="RE44586P"/>
    <property type="match status" value="1"/>
</dbReference>
<evidence type="ECO:0000313" key="3">
    <source>
        <dbReference type="EMBL" id="GMI14848.1"/>
    </source>
</evidence>
<keyword evidence="2" id="KW-1133">Transmembrane helix</keyword>
<feature type="transmembrane region" description="Helical" evidence="2">
    <location>
        <begin position="640"/>
        <end position="657"/>
    </location>
</feature>
<feature type="transmembrane region" description="Helical" evidence="2">
    <location>
        <begin position="537"/>
        <end position="560"/>
    </location>
</feature>
<feature type="compositionally biased region" description="Low complexity" evidence="1">
    <location>
        <begin position="1061"/>
        <end position="1072"/>
    </location>
</feature>
<feature type="transmembrane region" description="Helical" evidence="2">
    <location>
        <begin position="700"/>
        <end position="722"/>
    </location>
</feature>
<dbReference type="Proteomes" id="UP001165160">
    <property type="component" value="Unassembled WGS sequence"/>
</dbReference>